<sequence length="230" mass="25346">MLNCVHRVYRIKVAETEMRPSRLLKGLLLTIAVVFFWKLLRKIEIYIFERDQEKDLPSSEAGLTVCNTQMPCPDKHFPFTVVSGAANVLGPTLCFNNHVIMSQALNNVENGLNIALIDGSTGNLLSTKSFNVVLGDVYELIRFIHATPDGTIVLIATFDDAATRLNKKARSMLKELGSAHVTSLAEKDSWAFVGAKGIEGVSPFEEVEISLLYTISMGARNMTSKNGLQV</sequence>
<keyword evidence="7" id="KW-1133">Transmembrane helix</keyword>
<name>A0A8C4RBI1_EPTBU</name>
<protein>
    <recommendedName>
        <fullName evidence="8">ILEI/PANDER domain-containing protein</fullName>
    </recommendedName>
</protein>
<accession>A0A8C4RBI1</accession>
<comment type="subcellular location">
    <subcellularLocation>
        <location evidence="1">Secreted</location>
    </subcellularLocation>
</comment>
<evidence type="ECO:0000256" key="6">
    <source>
        <dbReference type="ARBA" id="ARBA00023157"/>
    </source>
</evidence>
<dbReference type="GeneTree" id="ENSGT00950000183004"/>
<evidence type="ECO:0000256" key="5">
    <source>
        <dbReference type="ARBA" id="ARBA00022734"/>
    </source>
</evidence>
<dbReference type="GO" id="GO:0005576">
    <property type="term" value="C:extracellular region"/>
    <property type="evidence" value="ECO:0007669"/>
    <property type="project" value="UniProtKB-SubCell"/>
</dbReference>
<dbReference type="Pfam" id="PF15711">
    <property type="entry name" value="ILEI"/>
    <property type="match status" value="1"/>
</dbReference>
<organism evidence="9 10">
    <name type="scientific">Eptatretus burgeri</name>
    <name type="common">Inshore hagfish</name>
    <dbReference type="NCBI Taxonomy" id="7764"/>
    <lineage>
        <taxon>Eukaryota</taxon>
        <taxon>Metazoa</taxon>
        <taxon>Chordata</taxon>
        <taxon>Craniata</taxon>
        <taxon>Vertebrata</taxon>
        <taxon>Cyclostomata</taxon>
        <taxon>Myxini</taxon>
        <taxon>Myxiniformes</taxon>
        <taxon>Myxinidae</taxon>
        <taxon>Eptatretinae</taxon>
        <taxon>Eptatretus</taxon>
    </lineage>
</organism>
<keyword evidence="3" id="KW-0964">Secreted</keyword>
<keyword evidence="5" id="KW-0430">Lectin</keyword>
<dbReference type="PROSITE" id="PS52031">
    <property type="entry name" value="GG_LECTIN"/>
    <property type="match status" value="1"/>
</dbReference>
<keyword evidence="7" id="KW-0812">Transmembrane</keyword>
<evidence type="ECO:0000256" key="1">
    <source>
        <dbReference type="ARBA" id="ARBA00004613"/>
    </source>
</evidence>
<keyword evidence="4" id="KW-0732">Signal</keyword>
<dbReference type="InterPro" id="IPR039477">
    <property type="entry name" value="ILEI/PANDER_dom"/>
</dbReference>
<dbReference type="GO" id="GO:0030246">
    <property type="term" value="F:carbohydrate binding"/>
    <property type="evidence" value="ECO:0007669"/>
    <property type="project" value="UniProtKB-KW"/>
</dbReference>
<dbReference type="Ensembl" id="ENSEBUT00000028516.1">
    <property type="protein sequence ID" value="ENSEBUP00000027940.1"/>
    <property type="gene ID" value="ENSEBUG00000017075.1"/>
</dbReference>
<feature type="domain" description="ILEI/PANDER" evidence="8">
    <location>
        <begin position="110"/>
        <end position="197"/>
    </location>
</feature>
<keyword evidence="7" id="KW-0472">Membrane</keyword>
<dbReference type="AlphaFoldDB" id="A0A8C4RBI1"/>
<dbReference type="Proteomes" id="UP000694388">
    <property type="component" value="Unplaced"/>
</dbReference>
<feature type="transmembrane region" description="Helical" evidence="7">
    <location>
        <begin position="23"/>
        <end position="40"/>
    </location>
</feature>
<keyword evidence="6" id="KW-1015">Disulfide bond</keyword>
<evidence type="ECO:0000313" key="9">
    <source>
        <dbReference type="Ensembl" id="ENSEBUP00000027940.1"/>
    </source>
</evidence>
<keyword evidence="10" id="KW-1185">Reference proteome</keyword>
<reference evidence="9" key="2">
    <citation type="submission" date="2025-09" db="UniProtKB">
        <authorList>
            <consortium name="Ensembl"/>
        </authorList>
    </citation>
    <scope>IDENTIFICATION</scope>
</reference>
<comment type="similarity">
    <text evidence="2">Belongs to the FAM3 family.</text>
</comment>
<evidence type="ECO:0000256" key="7">
    <source>
        <dbReference type="SAM" id="Phobius"/>
    </source>
</evidence>
<dbReference type="PANTHER" id="PTHR14592">
    <property type="entry name" value="UNCHARACTERIZED FAM3"/>
    <property type="match status" value="1"/>
</dbReference>
<reference evidence="9" key="1">
    <citation type="submission" date="2025-08" db="UniProtKB">
        <authorList>
            <consortium name="Ensembl"/>
        </authorList>
    </citation>
    <scope>IDENTIFICATION</scope>
</reference>
<evidence type="ECO:0000256" key="2">
    <source>
        <dbReference type="ARBA" id="ARBA00010905"/>
    </source>
</evidence>
<evidence type="ECO:0000256" key="4">
    <source>
        <dbReference type="ARBA" id="ARBA00022729"/>
    </source>
</evidence>
<evidence type="ECO:0000313" key="10">
    <source>
        <dbReference type="Proteomes" id="UP000694388"/>
    </source>
</evidence>
<evidence type="ECO:0000259" key="8">
    <source>
        <dbReference type="Pfam" id="PF15711"/>
    </source>
</evidence>
<dbReference type="InterPro" id="IPR039220">
    <property type="entry name" value="FAM3"/>
</dbReference>
<evidence type="ECO:0000256" key="3">
    <source>
        <dbReference type="ARBA" id="ARBA00022525"/>
    </source>
</evidence>
<proteinExistence type="inferred from homology"/>